<sequence>MRLDYTDKVNKKLNAHFFDNYNFNLEKTMIQSLYIFQSQSKQLLYNKNFQSDEKVEMFSSFFSALQMFVSELTESSSESLSTIELGEYLVIISRILELKSDLVIIIDKKDMKEAQKIIPKVISIIKSHEDLFINWDHEPEKFEMFDLKIIRLILSNKKLVSDSTLTTNQSSILKSIWEQKGSLSDKLRENLLKEREKLNLVYQHEENYPDKYNISKKLIEISEKLHDDEKFIEYQTESKSLKDEIKDRRLRLQYYLDKLNESLAYSKFAETYSYLYSFCIKLQNFAEPDIIEKYKILAKILLNRSKIPKEEFKQVVKDISMIEDEVNTFFNIGT</sequence>
<reference evidence="1" key="1">
    <citation type="journal article" date="2015" name="Nature">
        <title>Complex archaea that bridge the gap between prokaryotes and eukaryotes.</title>
        <authorList>
            <person name="Spang A."/>
            <person name="Saw J.H."/>
            <person name="Jorgensen S.L."/>
            <person name="Zaremba-Niedzwiedzka K."/>
            <person name="Martijn J."/>
            <person name="Lind A.E."/>
            <person name="van Eijk R."/>
            <person name="Schleper C."/>
            <person name="Guy L."/>
            <person name="Ettema T.J."/>
        </authorList>
    </citation>
    <scope>NUCLEOTIDE SEQUENCE</scope>
</reference>
<name>A0A0F9TJ89_9ZZZZ</name>
<comment type="caution">
    <text evidence="1">The sequence shown here is derived from an EMBL/GenBank/DDBJ whole genome shotgun (WGS) entry which is preliminary data.</text>
</comment>
<evidence type="ECO:0000313" key="1">
    <source>
        <dbReference type="EMBL" id="KKN49061.1"/>
    </source>
</evidence>
<proteinExistence type="predicted"/>
<gene>
    <name evidence="1" type="ORF">LCGC14_0646650</name>
</gene>
<dbReference type="AlphaFoldDB" id="A0A0F9TJ89"/>
<dbReference type="EMBL" id="LAZR01001187">
    <property type="protein sequence ID" value="KKN49061.1"/>
    <property type="molecule type" value="Genomic_DNA"/>
</dbReference>
<organism evidence="1">
    <name type="scientific">marine sediment metagenome</name>
    <dbReference type="NCBI Taxonomy" id="412755"/>
    <lineage>
        <taxon>unclassified sequences</taxon>
        <taxon>metagenomes</taxon>
        <taxon>ecological metagenomes</taxon>
    </lineage>
</organism>
<protein>
    <submittedName>
        <fullName evidence="1">Uncharacterized protein</fullName>
    </submittedName>
</protein>
<accession>A0A0F9TJ89</accession>